<dbReference type="EMBL" id="GL877424">
    <property type="protein sequence ID" value="ELA47113.1"/>
    <property type="molecule type" value="Genomic_DNA"/>
</dbReference>
<gene>
    <name evidence="1" type="ORF">VCUG_01386</name>
</gene>
<dbReference type="HOGENOM" id="CLU_636307_0_0_1"/>
<name>L2GUX5_VAVCU</name>
<proteinExistence type="predicted"/>
<keyword evidence="2" id="KW-1185">Reference proteome</keyword>
<dbReference type="RefSeq" id="XP_008074406.1">
    <property type="nucleotide sequence ID" value="XM_008076215.1"/>
</dbReference>
<organism evidence="1 2">
    <name type="scientific">Vavraia culicis (isolate floridensis)</name>
    <name type="common">Microsporidian parasite</name>
    <dbReference type="NCBI Taxonomy" id="948595"/>
    <lineage>
        <taxon>Eukaryota</taxon>
        <taxon>Fungi</taxon>
        <taxon>Fungi incertae sedis</taxon>
        <taxon>Microsporidia</taxon>
        <taxon>Pleistophoridae</taxon>
        <taxon>Vavraia</taxon>
    </lineage>
</organism>
<sequence>MHVTTKSARALLNMMKANKLIKIYSAYDVSSIIATDLLITVLEKECIKYELTVCEIVEKSTERENDVLHVYVDLYPRKDLSGLFVGLAVRKKFLKTNRNGGNKTRLADEDALEIRKDRVDCDEEVEKNAGKGEGIDPDKDLGGEYSCNTSFLSCEYNGCKCNDDAYSILTLYSMVKMLNLVGNETLWPILIYFSYYDVFFRNGVECDVCNSILLELKYELEKNETNQVLDRNYGAPDNSTNATNALLYKRDINLPYLFSTNLYLTLNNNITFLVQKKIFTKVKSEAKLNEFLAKSGISIQTAKESFVNLCKKYKDLIYQTLPQSFIFIKKYDNDMRITGIESYYLMLSYLFYGRPYFCIQSLHKKKYTDLTTMCKESSEHNGENLNDEEDFDENACRSEQRDEYLNKNRNKSQANTNSYNFKENNVYFLLMRTFKENIKKIKQVKNIKILFLCTNITNLVFIKELYNVFVLFFNLLGISNRFIILLENYDKDKALIYGKKEKKLRISGEIIDNKGMALLVAKKDVRYFIKKCLKM</sequence>
<dbReference type="OMA" id="WPILIYF"/>
<dbReference type="InParanoid" id="L2GUX5"/>
<dbReference type="VEuPathDB" id="MicrosporidiaDB:VCUG_01386"/>
<dbReference type="AlphaFoldDB" id="L2GUX5"/>
<protein>
    <submittedName>
        <fullName evidence="1">Uncharacterized protein</fullName>
    </submittedName>
</protein>
<evidence type="ECO:0000313" key="2">
    <source>
        <dbReference type="Proteomes" id="UP000011081"/>
    </source>
</evidence>
<dbReference type="OrthoDB" id="2194671at2759"/>
<accession>L2GUX5</accession>
<dbReference type="GeneID" id="19879264"/>
<evidence type="ECO:0000313" key="1">
    <source>
        <dbReference type="EMBL" id="ELA47113.1"/>
    </source>
</evidence>
<reference evidence="2" key="1">
    <citation type="submission" date="2011-03" db="EMBL/GenBank/DDBJ databases">
        <title>The genome sequence of Vavraia culicis strain floridensis.</title>
        <authorList>
            <consortium name="The Broad Institute Genome Sequencing Platform"/>
            <person name="Cuomo C."/>
            <person name="Becnel J."/>
            <person name="Sanscrainte N."/>
            <person name="Young S.K."/>
            <person name="Zeng Q."/>
            <person name="Gargeya S."/>
            <person name="Fitzgerald M."/>
            <person name="Haas B."/>
            <person name="Abouelleil A."/>
            <person name="Alvarado L."/>
            <person name="Arachchi H.M."/>
            <person name="Berlin A."/>
            <person name="Chapman S.B."/>
            <person name="Gearin G."/>
            <person name="Goldberg J."/>
            <person name="Griggs A."/>
            <person name="Gujja S."/>
            <person name="Hansen M."/>
            <person name="Heiman D."/>
            <person name="Howarth C."/>
            <person name="Larimer J."/>
            <person name="Lui A."/>
            <person name="MacDonald P.J.P."/>
            <person name="McCowen C."/>
            <person name="Montmayeur A."/>
            <person name="Murphy C."/>
            <person name="Neiman D."/>
            <person name="Pearson M."/>
            <person name="Priest M."/>
            <person name="Roberts A."/>
            <person name="Saif S."/>
            <person name="Shea T."/>
            <person name="Sisk P."/>
            <person name="Stolte C."/>
            <person name="Sykes S."/>
            <person name="Wortman J."/>
            <person name="Nusbaum C."/>
            <person name="Birren B."/>
        </authorList>
    </citation>
    <scope>NUCLEOTIDE SEQUENCE [LARGE SCALE GENOMIC DNA]</scope>
    <source>
        <strain evidence="2">floridensis</strain>
    </source>
</reference>
<dbReference type="Proteomes" id="UP000011081">
    <property type="component" value="Unassembled WGS sequence"/>
</dbReference>